<accession>L0HEI4</accession>
<sequence>MPRELDDKDIAILKKLAPECGDLTCSGSGHMFHSILPPISNHFAEDTEDFLRRISRLDKEELTYLTDLIRNGEESLGCMPVEDVEALVHYIRDTISPDVAQNVISVYESGGSCEH</sequence>
<dbReference type="HOGENOM" id="CLU_169412_0_0_2"/>
<protein>
    <submittedName>
        <fullName evidence="1">Uncharacterized protein</fullName>
    </submittedName>
</protein>
<dbReference type="OrthoDB" id="146424at2157"/>
<gene>
    <name evidence="1" type="ordered locus">Metfor_1123</name>
</gene>
<evidence type="ECO:0000313" key="2">
    <source>
        <dbReference type="Proteomes" id="UP000010824"/>
    </source>
</evidence>
<dbReference type="eggNOG" id="arCOG03390">
    <property type="taxonomic scope" value="Archaea"/>
</dbReference>
<dbReference type="RefSeq" id="WP_015285135.1">
    <property type="nucleotide sequence ID" value="NC_019943.1"/>
</dbReference>
<dbReference type="KEGG" id="mfo:Metfor_1123"/>
<dbReference type="EMBL" id="CP003167">
    <property type="protein sequence ID" value="AGB02171.1"/>
    <property type="molecule type" value="Genomic_DNA"/>
</dbReference>
<reference evidence="1 2" key="2">
    <citation type="journal article" date="2014" name="Genome Announc.">
        <title>Complete Genome Sequence of Methanoregula formicica SMSPT, a Mesophilic Hydrogenotrophic Methanogen Isolated from a Methanogenic Upflow Anaerobic Sludge Blanket Reactor.</title>
        <authorList>
            <person name="Yamamoto K."/>
            <person name="Tamaki H."/>
            <person name="Cadillo-Quiroz H."/>
            <person name="Imachi H."/>
            <person name="Kyrpides N."/>
            <person name="Woyke T."/>
            <person name="Goodwin L."/>
            <person name="Zinder S.H."/>
            <person name="Kamagata Y."/>
            <person name="Liu W.T."/>
        </authorList>
    </citation>
    <scope>NUCLEOTIDE SEQUENCE [LARGE SCALE GENOMIC DNA]</scope>
    <source>
        <strain evidence="2">DSM 22288 / NBRC 105244 / SMSP</strain>
    </source>
</reference>
<dbReference type="Proteomes" id="UP000010824">
    <property type="component" value="Chromosome"/>
</dbReference>
<proteinExistence type="predicted"/>
<organism evidence="1 2">
    <name type="scientific">Methanoregula formicica (strain DSM 22288 / NBRC 105244 / SMSP)</name>
    <dbReference type="NCBI Taxonomy" id="593750"/>
    <lineage>
        <taxon>Archaea</taxon>
        <taxon>Methanobacteriati</taxon>
        <taxon>Methanobacteriota</taxon>
        <taxon>Stenosarchaea group</taxon>
        <taxon>Methanomicrobia</taxon>
        <taxon>Methanomicrobiales</taxon>
        <taxon>Methanoregulaceae</taxon>
        <taxon>Methanoregula</taxon>
    </lineage>
</organism>
<evidence type="ECO:0000313" key="1">
    <source>
        <dbReference type="EMBL" id="AGB02171.1"/>
    </source>
</evidence>
<dbReference type="GeneID" id="14310436"/>
<keyword evidence="2" id="KW-1185">Reference proteome</keyword>
<dbReference type="InParanoid" id="L0HEI4"/>
<reference evidence="2" key="1">
    <citation type="submission" date="2011-12" db="EMBL/GenBank/DDBJ databases">
        <title>Complete sequence of Methanoregula formicicum SMSP.</title>
        <authorList>
            <person name="Lucas S."/>
            <person name="Han J."/>
            <person name="Lapidus A."/>
            <person name="Cheng J.-F."/>
            <person name="Goodwin L."/>
            <person name="Pitluck S."/>
            <person name="Peters L."/>
            <person name="Ovchinnikova G."/>
            <person name="Teshima H."/>
            <person name="Detter J.C."/>
            <person name="Han C."/>
            <person name="Tapia R."/>
            <person name="Land M."/>
            <person name="Hauser L."/>
            <person name="Kyrpides N."/>
            <person name="Ivanova N."/>
            <person name="Pagani I."/>
            <person name="Imachi H."/>
            <person name="Tamaki H."/>
            <person name="Sekiguchi Y."/>
            <person name="Kamagata Y."/>
            <person name="Cadillo-Quiroz H."/>
            <person name="Zinder S."/>
            <person name="Liu W.-T."/>
            <person name="Woyke T."/>
        </authorList>
    </citation>
    <scope>NUCLEOTIDE SEQUENCE [LARGE SCALE GENOMIC DNA]</scope>
    <source>
        <strain evidence="2">DSM 22288 / NBRC 105244 / SMSP</strain>
    </source>
</reference>
<dbReference type="STRING" id="593750.Metfor_1123"/>
<name>L0HEI4_METFS</name>
<dbReference type="AlphaFoldDB" id="L0HEI4"/>